<dbReference type="OrthoDB" id="270763at2759"/>
<dbReference type="HOGENOM" id="CLU_039327_1_0_1"/>
<protein>
    <recommendedName>
        <fullName evidence="4">F-box domain-containing protein</fullName>
    </recommendedName>
</protein>
<organism evidence="2 3">
    <name type="scientific">Piloderma croceum (strain F 1598)</name>
    <dbReference type="NCBI Taxonomy" id="765440"/>
    <lineage>
        <taxon>Eukaryota</taxon>
        <taxon>Fungi</taxon>
        <taxon>Dikarya</taxon>
        <taxon>Basidiomycota</taxon>
        <taxon>Agaricomycotina</taxon>
        <taxon>Agaricomycetes</taxon>
        <taxon>Agaricomycetidae</taxon>
        <taxon>Atheliales</taxon>
        <taxon>Atheliaceae</taxon>
        <taxon>Piloderma</taxon>
    </lineage>
</organism>
<evidence type="ECO:0008006" key="4">
    <source>
        <dbReference type="Google" id="ProtNLM"/>
    </source>
</evidence>
<evidence type="ECO:0000313" key="3">
    <source>
        <dbReference type="Proteomes" id="UP000054166"/>
    </source>
</evidence>
<dbReference type="STRING" id="765440.A0A0C3BRX8"/>
<keyword evidence="3" id="KW-1185">Reference proteome</keyword>
<evidence type="ECO:0000256" key="1">
    <source>
        <dbReference type="SAM" id="MobiDB-lite"/>
    </source>
</evidence>
<gene>
    <name evidence="2" type="ORF">PILCRDRAFT_219175</name>
</gene>
<accession>A0A0C3BRX8</accession>
<proteinExistence type="predicted"/>
<dbReference type="InParanoid" id="A0A0C3BRX8"/>
<feature type="region of interest" description="Disordered" evidence="1">
    <location>
        <begin position="373"/>
        <end position="393"/>
    </location>
</feature>
<dbReference type="EMBL" id="KN832975">
    <property type="protein sequence ID" value="KIM89268.1"/>
    <property type="molecule type" value="Genomic_DNA"/>
</dbReference>
<reference evidence="2 3" key="1">
    <citation type="submission" date="2014-04" db="EMBL/GenBank/DDBJ databases">
        <authorList>
            <consortium name="DOE Joint Genome Institute"/>
            <person name="Kuo A."/>
            <person name="Tarkka M."/>
            <person name="Buscot F."/>
            <person name="Kohler A."/>
            <person name="Nagy L.G."/>
            <person name="Floudas D."/>
            <person name="Copeland A."/>
            <person name="Barry K.W."/>
            <person name="Cichocki N."/>
            <person name="Veneault-Fourrey C."/>
            <person name="LaButti K."/>
            <person name="Lindquist E.A."/>
            <person name="Lipzen A."/>
            <person name="Lundell T."/>
            <person name="Morin E."/>
            <person name="Murat C."/>
            <person name="Sun H."/>
            <person name="Tunlid A."/>
            <person name="Henrissat B."/>
            <person name="Grigoriev I.V."/>
            <person name="Hibbett D.S."/>
            <person name="Martin F."/>
            <person name="Nordberg H.P."/>
            <person name="Cantor M.N."/>
            <person name="Hua S.X."/>
        </authorList>
    </citation>
    <scope>NUCLEOTIDE SEQUENCE [LARGE SCALE GENOMIC DNA]</scope>
    <source>
        <strain evidence="2 3">F 1598</strain>
    </source>
</reference>
<dbReference type="AlphaFoldDB" id="A0A0C3BRX8"/>
<dbReference type="Gene3D" id="3.80.10.10">
    <property type="entry name" value="Ribonuclease Inhibitor"/>
    <property type="match status" value="1"/>
</dbReference>
<reference evidence="3" key="2">
    <citation type="submission" date="2015-01" db="EMBL/GenBank/DDBJ databases">
        <title>Evolutionary Origins and Diversification of the Mycorrhizal Mutualists.</title>
        <authorList>
            <consortium name="DOE Joint Genome Institute"/>
            <consortium name="Mycorrhizal Genomics Consortium"/>
            <person name="Kohler A."/>
            <person name="Kuo A."/>
            <person name="Nagy L.G."/>
            <person name="Floudas D."/>
            <person name="Copeland A."/>
            <person name="Barry K.W."/>
            <person name="Cichocki N."/>
            <person name="Veneault-Fourrey C."/>
            <person name="LaButti K."/>
            <person name="Lindquist E.A."/>
            <person name="Lipzen A."/>
            <person name="Lundell T."/>
            <person name="Morin E."/>
            <person name="Murat C."/>
            <person name="Riley R."/>
            <person name="Ohm R."/>
            <person name="Sun H."/>
            <person name="Tunlid A."/>
            <person name="Henrissat B."/>
            <person name="Grigoriev I.V."/>
            <person name="Hibbett D.S."/>
            <person name="Martin F."/>
        </authorList>
    </citation>
    <scope>NUCLEOTIDE SEQUENCE [LARGE SCALE GENOMIC DNA]</scope>
    <source>
        <strain evidence="3">F 1598</strain>
    </source>
</reference>
<evidence type="ECO:0000313" key="2">
    <source>
        <dbReference type="EMBL" id="KIM89268.1"/>
    </source>
</evidence>
<dbReference type="InterPro" id="IPR032675">
    <property type="entry name" value="LRR_dom_sf"/>
</dbReference>
<dbReference type="SUPFAM" id="SSF52047">
    <property type="entry name" value="RNI-like"/>
    <property type="match status" value="1"/>
</dbReference>
<name>A0A0C3BRX8_PILCF</name>
<dbReference type="Proteomes" id="UP000054166">
    <property type="component" value="Unassembled WGS sequence"/>
</dbReference>
<sequence length="393" mass="44751">MPHKQLAIELWIDIIETIYYDPHGAVDYPTLSSCSRVCSSWTEPSQKLLFRSIDLTQDDSRRCRSLMAQIKSFTTRGKTLGSYIRVLEVSVGVISSPQWGIPQHEFAQLILFCPHLHHLTLWSTLHKFDKDTMTVLQVATVGNDVQLRALNLAKCGRQSPILYQLISLWPGIQFLRIGGRICAPPPSQPSSIKLRGLVLSYGEQLPSNMLDWLLSNSERSLHVLELWDEPGPRMRNLLSKHGGHLRALRMPCFNKVAVEIVDLCPKLAELALVISHSTALMRLHHLPSSIEHFAVRNMTKRSLHRPVINVINTLPNLRIVTCDQDSRQQADFSALQRVCDTRSVDLRTDHRYLWLGDDPVIPRYFPRFRSVSDSPSMPDQRLCSESTRLTGWA</sequence>